<proteinExistence type="predicted"/>
<dbReference type="AlphaFoldDB" id="A0AAD0XAH5"/>
<keyword evidence="1" id="KW-0614">Plasmid</keyword>
<geneLocation type="plasmid" evidence="2">
    <name>pacry43158</name>
</geneLocation>
<dbReference type="Gene3D" id="1.25.40.10">
    <property type="entry name" value="Tetratricopeptide repeat domain"/>
    <property type="match status" value="1"/>
</dbReference>
<dbReference type="GeneID" id="39475609"/>
<evidence type="ECO:0000313" key="1">
    <source>
        <dbReference type="EMBL" id="AYJ81175.1"/>
    </source>
</evidence>
<dbReference type="KEGG" id="acre:ACRYA_a0048"/>
<dbReference type="RefSeq" id="WP_066151977.1">
    <property type="nucleotide sequence ID" value="NZ_CP021073.1"/>
</dbReference>
<name>A0AAD0XAH5_9BACT</name>
<organism evidence="1 2">
    <name type="scientific">Aliarcobacter cryaerophilus ATCC 43158</name>
    <dbReference type="NCBI Taxonomy" id="1032070"/>
    <lineage>
        <taxon>Bacteria</taxon>
        <taxon>Pseudomonadati</taxon>
        <taxon>Campylobacterota</taxon>
        <taxon>Epsilonproteobacteria</taxon>
        <taxon>Campylobacterales</taxon>
        <taxon>Arcobacteraceae</taxon>
        <taxon>Aliarcobacter</taxon>
    </lineage>
</organism>
<accession>A0AAD0XAH5</accession>
<dbReference type="EMBL" id="CP032824">
    <property type="protein sequence ID" value="AYJ81175.1"/>
    <property type="molecule type" value="Genomic_DNA"/>
</dbReference>
<sequence length="823" mass="96146">MNLYNETPFVNRYKILSFFSKHIENNLGKAVSIIYSRKGIGKSRLCKEILKDIKTTSTKVKVSINCSKVDFSQDGFYIKQIAKEINKNSLTISSISIEKFLQIDSENDHNELIYKIANDYMEKSSVLKNVKDVISKFFSIGNFNSDKIFDSNVAESIKLSYKYIEYCAKNNYFVINIENIQNIDITSLNFLVKLASKIENIYLLLEYTISNNKNSLSLDELQNSLIEVTDLKIETKELEQLNENELIKLLESNNDLLRQYIKTSYTKWDGNLRPFVNLHYNLPISNEEVKNFISNSNNTINNLVTNDLLDLQTKEIFLLIFIAVHGDSVELNLINQIHNINIMTDISNIFDFELELNRLVKKRFLVEYNKSYMINDDTILDILLNLSSFSSKKILATQLWLTIYTQVYNNDNNHFISKSTIIFNILKFSVQLQEKQNILKYLNELMFLFRNSTPIWVKNWIQKILDSFKNSTNEYINNLIKIRLSEITQNLSLYDTSYSLLNSIRSHDDNLLLAKAILLENNSKPHESLDIINSIIEKDNLNTRLYLLCKINQISSLRSLNNYKKAEQIFKKLLDMDEYKNYLEFGFVLRLAGTIYDSKKALPFVIESIEHFHNHNALIQELHSRIELSVIHIYNEEFELAQEQLEITSKISQKNFIESYIITNNLAIVNLYQNKDIENTYTMLKRCLSMVQTPFDKLALHINLLISANCLNLDKELILNLCATIDELCLLDNISDKEIKRISYLNLMLSCKKIGNDEQLDIYKRRFEHIIVQSNKYELDTKFKMLINNELGLSMQENCVGHFITCELSHWSIEFDNILNNFE</sequence>
<evidence type="ECO:0008006" key="3">
    <source>
        <dbReference type="Google" id="ProtNLM"/>
    </source>
</evidence>
<protein>
    <recommendedName>
        <fullName evidence="3">Orc1-like AAA ATPase domain-containing protein</fullName>
    </recommendedName>
</protein>
<evidence type="ECO:0000313" key="2">
    <source>
        <dbReference type="Proteomes" id="UP000273809"/>
    </source>
</evidence>
<dbReference type="Proteomes" id="UP000273809">
    <property type="component" value="Plasmid pACRY43158"/>
</dbReference>
<gene>
    <name evidence="1" type="ORF">ACRYA_a0048</name>
</gene>
<reference evidence="1 2" key="1">
    <citation type="submission" date="2018-10" db="EMBL/GenBank/DDBJ databases">
        <title>Complete genome sequences of Arcobacter cryaerophilus strains ATCC 43158 and ATCC 49615.</title>
        <authorList>
            <person name="Miller W.G."/>
            <person name="Yee E."/>
            <person name="Bono J.L."/>
        </authorList>
    </citation>
    <scope>NUCLEOTIDE SEQUENCE [LARGE SCALE GENOMIC DNA]</scope>
    <source>
        <strain evidence="1 2">ATCC 43158</strain>
        <plasmid evidence="2">pacry43158</plasmid>
    </source>
</reference>
<dbReference type="InterPro" id="IPR011990">
    <property type="entry name" value="TPR-like_helical_dom_sf"/>
</dbReference>